<gene>
    <name evidence="2" type="ORF">AcdelDRAFT_0720</name>
</gene>
<feature type="region of interest" description="Disordered" evidence="1">
    <location>
        <begin position="73"/>
        <end position="92"/>
    </location>
</feature>
<feature type="compositionally biased region" description="Gly residues" evidence="1">
    <location>
        <begin position="173"/>
        <end position="184"/>
    </location>
</feature>
<feature type="compositionally biased region" description="Pro residues" evidence="1">
    <location>
        <begin position="79"/>
        <end position="89"/>
    </location>
</feature>
<evidence type="ECO:0008006" key="4">
    <source>
        <dbReference type="Google" id="ProtNLM"/>
    </source>
</evidence>
<evidence type="ECO:0000256" key="1">
    <source>
        <dbReference type="SAM" id="MobiDB-lite"/>
    </source>
</evidence>
<dbReference type="AlphaFoldDB" id="C5T1E0"/>
<dbReference type="PATRIC" id="fig|573060.9.peg.4467"/>
<accession>C5T1E0</accession>
<comment type="caution">
    <text evidence="2">The sequence shown here is derived from an EMBL/GenBank/DDBJ whole genome shotgun (WGS) entry which is preliminary data.</text>
</comment>
<protein>
    <recommendedName>
        <fullName evidence="4">Type II secretion system protein GspC N-terminal domain-containing protein</fullName>
    </recommendedName>
</protein>
<dbReference type="EMBL" id="ACQT01000011">
    <property type="protein sequence ID" value="EER61698.1"/>
    <property type="molecule type" value="Genomic_DNA"/>
</dbReference>
<dbReference type="Proteomes" id="UP000003856">
    <property type="component" value="Unassembled WGS sequence"/>
</dbReference>
<name>C5T1E0_ACIDE</name>
<evidence type="ECO:0000313" key="2">
    <source>
        <dbReference type="EMBL" id="EER61698.1"/>
    </source>
</evidence>
<feature type="region of interest" description="Disordered" evidence="1">
    <location>
        <begin position="166"/>
        <end position="219"/>
    </location>
</feature>
<sequence>MMKRYALPLLVLVNIGLALTLAWMWVGSDGSLRNTHWKAPPPHQTDFASMVPALPGPGSADTSQFIAMLDRPLFSSSRRPPPPPPPPQAEAPQVDTLATAKLSGLFFGDGVGGIIIHIDGKPRRAKLNDLVEGWTVKSIQGRAVTLARGGESRVLQLPRAAVTTYSGLPSAPGQGGANAPGGAPGSRPIGAAPAAGAPGSGASPASGGAPLRATFGGRR</sequence>
<feature type="compositionally biased region" description="Low complexity" evidence="1">
    <location>
        <begin position="185"/>
        <end position="210"/>
    </location>
</feature>
<reference evidence="2 3" key="1">
    <citation type="submission" date="2009-05" db="EMBL/GenBank/DDBJ databases">
        <title>The draft genome of Acidovorax delafieldii 2AN.</title>
        <authorList>
            <consortium name="US DOE Joint Genome Institute (JGI-PGF)"/>
            <person name="Lucas S."/>
            <person name="Copeland A."/>
            <person name="Lapidus A."/>
            <person name="Glavina del Rio T."/>
            <person name="Tice H."/>
            <person name="Bruce D."/>
            <person name="Goodwin L."/>
            <person name="Pitluck S."/>
            <person name="Larimer F."/>
            <person name="Land M.L."/>
            <person name="Hauser L."/>
            <person name="Shelobolina E.S."/>
            <person name="Picardal F."/>
            <person name="Roden E."/>
            <person name="Emerson D."/>
        </authorList>
    </citation>
    <scope>NUCLEOTIDE SEQUENCE [LARGE SCALE GENOMIC DNA]</scope>
    <source>
        <strain evidence="2 3">2AN</strain>
    </source>
</reference>
<evidence type="ECO:0000313" key="3">
    <source>
        <dbReference type="Proteomes" id="UP000003856"/>
    </source>
</evidence>
<proteinExistence type="predicted"/>
<organism evidence="2 3">
    <name type="scientific">Acidovorax delafieldii 2AN</name>
    <dbReference type="NCBI Taxonomy" id="573060"/>
    <lineage>
        <taxon>Bacteria</taxon>
        <taxon>Pseudomonadati</taxon>
        <taxon>Pseudomonadota</taxon>
        <taxon>Betaproteobacteria</taxon>
        <taxon>Burkholderiales</taxon>
        <taxon>Comamonadaceae</taxon>
        <taxon>Acidovorax</taxon>
    </lineage>
</organism>
<keyword evidence="3" id="KW-1185">Reference proteome</keyword>